<evidence type="ECO:0000313" key="2">
    <source>
        <dbReference type="WBParaSite" id="ACRNAN_scaffold4527.g25087.t1"/>
    </source>
</evidence>
<evidence type="ECO:0000313" key="1">
    <source>
        <dbReference type="Proteomes" id="UP000887540"/>
    </source>
</evidence>
<dbReference type="AlphaFoldDB" id="A0A914DYR0"/>
<dbReference type="Proteomes" id="UP000887540">
    <property type="component" value="Unplaced"/>
</dbReference>
<accession>A0A914DYR0</accession>
<keyword evidence="1" id="KW-1185">Reference proteome</keyword>
<dbReference type="WBParaSite" id="ACRNAN_scaffold4527.g25087.t1">
    <property type="protein sequence ID" value="ACRNAN_scaffold4527.g25087.t1"/>
    <property type="gene ID" value="ACRNAN_scaffold4527.g25087"/>
</dbReference>
<proteinExistence type="predicted"/>
<name>A0A914DYR0_9BILA</name>
<reference evidence="2" key="1">
    <citation type="submission" date="2022-11" db="UniProtKB">
        <authorList>
            <consortium name="WormBaseParasite"/>
        </authorList>
    </citation>
    <scope>IDENTIFICATION</scope>
</reference>
<sequence>MELNQRENMSDFINADDVSQYFHELKGLDLDSPQVYMEPSILYQMSDPWLQPYDIGMQGGFSMSPPSILDEANLLSTSHLDQQVPRENACQFVSDTRAEMMDMTDANPPPIVITFRSMSTENIAFLQYPHLQNSDGNKGRRKIINPDSKTEKGCTSQTLHRHKLHRKLVQLIRQEICRQEVIDPTTVEFVLNQVEEVINTEIAYIEAQRQQK</sequence>
<protein>
    <submittedName>
        <fullName evidence="2">BHLH domain-containing protein</fullName>
    </submittedName>
</protein>
<organism evidence="1 2">
    <name type="scientific">Acrobeloides nanus</name>
    <dbReference type="NCBI Taxonomy" id="290746"/>
    <lineage>
        <taxon>Eukaryota</taxon>
        <taxon>Metazoa</taxon>
        <taxon>Ecdysozoa</taxon>
        <taxon>Nematoda</taxon>
        <taxon>Chromadorea</taxon>
        <taxon>Rhabditida</taxon>
        <taxon>Tylenchina</taxon>
        <taxon>Cephalobomorpha</taxon>
        <taxon>Cephaloboidea</taxon>
        <taxon>Cephalobidae</taxon>
        <taxon>Acrobeloides</taxon>
    </lineage>
</organism>